<accession>A0A937X8J7</accession>
<dbReference type="PANTHER" id="PTHR30473">
    <property type="entry name" value="PROTEIN PHOH"/>
    <property type="match status" value="1"/>
</dbReference>
<evidence type="ECO:0000256" key="2">
    <source>
        <dbReference type="ARBA" id="ARBA00010393"/>
    </source>
</evidence>
<evidence type="ECO:0000256" key="3">
    <source>
        <dbReference type="ARBA" id="ARBA00022490"/>
    </source>
</evidence>
<dbReference type="InterPro" id="IPR003714">
    <property type="entry name" value="PhoH"/>
</dbReference>
<dbReference type="Proteomes" id="UP000748308">
    <property type="component" value="Unassembled WGS sequence"/>
</dbReference>
<evidence type="ECO:0000256" key="5">
    <source>
        <dbReference type="ARBA" id="ARBA00022840"/>
    </source>
</evidence>
<keyword evidence="4" id="KW-0547">Nucleotide-binding</keyword>
<name>A0A937X8J7_UNCEI</name>
<comment type="caution">
    <text evidence="8">The sequence shown here is derived from an EMBL/GenBank/DDBJ whole genome shotgun (WGS) entry which is preliminary data.</text>
</comment>
<evidence type="ECO:0000313" key="9">
    <source>
        <dbReference type="Proteomes" id="UP000748308"/>
    </source>
</evidence>
<dbReference type="Gene3D" id="3.40.50.300">
    <property type="entry name" value="P-loop containing nucleotide triphosphate hydrolases"/>
    <property type="match status" value="1"/>
</dbReference>
<dbReference type="InterPro" id="IPR051451">
    <property type="entry name" value="PhoH2-like"/>
</dbReference>
<evidence type="ECO:0000259" key="7">
    <source>
        <dbReference type="Pfam" id="PF02562"/>
    </source>
</evidence>
<dbReference type="GO" id="GO:0005524">
    <property type="term" value="F:ATP binding"/>
    <property type="evidence" value="ECO:0007669"/>
    <property type="project" value="UniProtKB-KW"/>
</dbReference>
<dbReference type="Pfam" id="PF02562">
    <property type="entry name" value="PhoH"/>
    <property type="match status" value="1"/>
</dbReference>
<keyword evidence="3" id="KW-0963">Cytoplasm</keyword>
<dbReference type="InterPro" id="IPR027417">
    <property type="entry name" value="P-loop_NTPase"/>
</dbReference>
<sequence>MDAETQRTLPLGDLAQVNMFGEQDRHLRAIERRFGVRLVARNGQLTVRGPQAAVNAVVPLVEHLARRARNGETITDEDLGYAAGQAEEAGAAGRPGEAEIDTAEVVLRADRRVVRVRSSGQAAYVRAMRAHEIVFAIGPAGTGKTYLAVAAAVHALKEKQIDRLVLVRPAVEAGERLGFLPGDLQDKVDPYLRPLYDALRELMSFEKLQRLLQLGVIEVAPLAYMRGRTLASAWVILDEAQNTTLPQMKMFLTRLGPGARAVITGDITQIDLEEPEASGLVCVRPILEGIPGIAFVELAERDVARHRLVREIVQAFAARGPATPRAGPSS</sequence>
<dbReference type="FunFam" id="3.40.50.300:FF:000013">
    <property type="entry name" value="PhoH family ATPase"/>
    <property type="match status" value="1"/>
</dbReference>
<comment type="subcellular location">
    <subcellularLocation>
        <location evidence="1">Cytoplasm</location>
    </subcellularLocation>
</comment>
<organism evidence="8 9">
    <name type="scientific">Eiseniibacteriota bacterium</name>
    <dbReference type="NCBI Taxonomy" id="2212470"/>
    <lineage>
        <taxon>Bacteria</taxon>
        <taxon>Candidatus Eiseniibacteriota</taxon>
    </lineage>
</organism>
<evidence type="ECO:0000313" key="8">
    <source>
        <dbReference type="EMBL" id="MBM3317525.1"/>
    </source>
</evidence>
<dbReference type="GO" id="GO:0005829">
    <property type="term" value="C:cytosol"/>
    <property type="evidence" value="ECO:0007669"/>
    <property type="project" value="TreeGrafter"/>
</dbReference>
<keyword evidence="5" id="KW-0067">ATP-binding</keyword>
<evidence type="ECO:0000256" key="1">
    <source>
        <dbReference type="ARBA" id="ARBA00004496"/>
    </source>
</evidence>
<protein>
    <recommendedName>
        <fullName evidence="6">PhoH-like protein</fullName>
    </recommendedName>
</protein>
<comment type="similarity">
    <text evidence="2">Belongs to the PhoH family.</text>
</comment>
<dbReference type="PANTHER" id="PTHR30473:SF1">
    <property type="entry name" value="PHOH-LIKE PROTEIN"/>
    <property type="match status" value="1"/>
</dbReference>
<dbReference type="SUPFAM" id="SSF52540">
    <property type="entry name" value="P-loop containing nucleoside triphosphate hydrolases"/>
    <property type="match status" value="1"/>
</dbReference>
<feature type="domain" description="PhoH-like protein" evidence="7">
    <location>
        <begin position="114"/>
        <end position="316"/>
    </location>
</feature>
<dbReference type="AlphaFoldDB" id="A0A937X8J7"/>
<gene>
    <name evidence="8" type="ORF">FJY75_06690</name>
</gene>
<dbReference type="EMBL" id="VGIY01000138">
    <property type="protein sequence ID" value="MBM3317525.1"/>
    <property type="molecule type" value="Genomic_DNA"/>
</dbReference>
<evidence type="ECO:0000256" key="4">
    <source>
        <dbReference type="ARBA" id="ARBA00022741"/>
    </source>
</evidence>
<reference evidence="8" key="1">
    <citation type="submission" date="2019-03" db="EMBL/GenBank/DDBJ databases">
        <title>Lake Tanganyika Metagenome-Assembled Genomes (MAGs).</title>
        <authorList>
            <person name="Tran P."/>
        </authorList>
    </citation>
    <scope>NUCLEOTIDE SEQUENCE</scope>
    <source>
        <strain evidence="8">M_DeepCast_400m_m2_100</strain>
    </source>
</reference>
<evidence type="ECO:0000256" key="6">
    <source>
        <dbReference type="ARBA" id="ARBA00039970"/>
    </source>
</evidence>
<proteinExistence type="inferred from homology"/>